<proteinExistence type="inferred from homology"/>
<dbReference type="Gene3D" id="3.40.50.1480">
    <property type="entry name" value="Adenosylhomocysteinase-like"/>
    <property type="match status" value="1"/>
</dbReference>
<feature type="domain" description="S-adenosyl-L-homocysteine hydrolase NAD binding" evidence="5">
    <location>
        <begin position="185"/>
        <end position="346"/>
    </location>
</feature>
<dbReference type="SMART" id="SM00997">
    <property type="entry name" value="AdoHcyase_NAD"/>
    <property type="match status" value="1"/>
</dbReference>
<dbReference type="GO" id="GO:0004013">
    <property type="term" value="F:adenosylhomocysteinase activity"/>
    <property type="evidence" value="ECO:0007669"/>
    <property type="project" value="TreeGrafter"/>
</dbReference>
<name>A0A381NI85_9ZZZZ</name>
<dbReference type="EMBL" id="UINC01000377">
    <property type="protein sequence ID" value="SUZ54241.1"/>
    <property type="molecule type" value="Genomic_DNA"/>
</dbReference>
<evidence type="ECO:0000256" key="4">
    <source>
        <dbReference type="ARBA" id="ARBA00023027"/>
    </source>
</evidence>
<evidence type="ECO:0000256" key="3">
    <source>
        <dbReference type="ARBA" id="ARBA00022563"/>
    </source>
</evidence>
<protein>
    <recommendedName>
        <fullName evidence="5">S-adenosyl-L-homocysteine hydrolase NAD binding domain-containing protein</fullName>
    </recommendedName>
</protein>
<dbReference type="CDD" id="cd00401">
    <property type="entry name" value="SAHH"/>
    <property type="match status" value="1"/>
</dbReference>
<dbReference type="SUPFAM" id="SSF51735">
    <property type="entry name" value="NAD(P)-binding Rossmann-fold domains"/>
    <property type="match status" value="1"/>
</dbReference>
<evidence type="ECO:0000313" key="6">
    <source>
        <dbReference type="EMBL" id="SUZ54241.1"/>
    </source>
</evidence>
<dbReference type="GO" id="GO:0033353">
    <property type="term" value="P:S-adenosylmethionine cycle"/>
    <property type="evidence" value="ECO:0007669"/>
    <property type="project" value="TreeGrafter"/>
</dbReference>
<accession>A0A381NI85</accession>
<dbReference type="Gene3D" id="3.40.50.720">
    <property type="entry name" value="NAD(P)-binding Rossmann-like Domain"/>
    <property type="match status" value="1"/>
</dbReference>
<keyword evidence="4" id="KW-0520">NAD</keyword>
<dbReference type="PIRSF" id="PIRSF001109">
    <property type="entry name" value="Ad_hcy_hydrolase"/>
    <property type="match status" value="1"/>
</dbReference>
<sequence length="416" mass="45900">VQNNIVVAPQLAEQGKQKIEWVKRNMPILQQIEDDFREQQFFRGLRVSVCIHLEAKTAYLAQVFAAGGAEVAVTGSNPHSTKDDVVAALAEDGLHVYARYGATPEEMQQYMNYALDLRPNIVIDDGGDLVELLHNERQQLLPEVWGACEETTTGVLRAKARAKAGVLEFPVILINDARCKYLFDNFHGTGQSVWDGVMRTTNLVISGKTVVIIGYGWCGKGCAERAKGLGANVIVCEVDPIKAADALMHGLRVMPLQAAVIQADILLTVTGGKHVIRREHYSRMKDGVILANAGHFKVEFDLEALQNLAVEQKEMRHNISGFRMADGRWLNLLGGGDLVNIACADGHPAEIMDTSFALQALSGKYVVQNRAALRKDVYRVPDEIDEEVARLKLKGSGVSIDELLPQQKAYLESWEE</sequence>
<dbReference type="GO" id="GO:0006730">
    <property type="term" value="P:one-carbon metabolic process"/>
    <property type="evidence" value="ECO:0007669"/>
    <property type="project" value="UniProtKB-KW"/>
</dbReference>
<evidence type="ECO:0000256" key="1">
    <source>
        <dbReference type="ARBA" id="ARBA00001911"/>
    </source>
</evidence>
<reference evidence="6" key="1">
    <citation type="submission" date="2018-05" db="EMBL/GenBank/DDBJ databases">
        <authorList>
            <person name="Lanie J.A."/>
            <person name="Ng W.-L."/>
            <person name="Kazmierczak K.M."/>
            <person name="Andrzejewski T.M."/>
            <person name="Davidsen T.M."/>
            <person name="Wayne K.J."/>
            <person name="Tettelin H."/>
            <person name="Glass J.I."/>
            <person name="Rusch D."/>
            <person name="Podicherti R."/>
            <person name="Tsui H.-C.T."/>
            <person name="Winkler M.E."/>
        </authorList>
    </citation>
    <scope>NUCLEOTIDE SEQUENCE</scope>
</reference>
<evidence type="ECO:0000259" key="5">
    <source>
        <dbReference type="SMART" id="SM00997"/>
    </source>
</evidence>
<dbReference type="AlphaFoldDB" id="A0A381NI85"/>
<dbReference type="Pfam" id="PF00670">
    <property type="entry name" value="AdoHcyase_NAD"/>
    <property type="match status" value="1"/>
</dbReference>
<dbReference type="GO" id="GO:0005829">
    <property type="term" value="C:cytosol"/>
    <property type="evidence" value="ECO:0007669"/>
    <property type="project" value="TreeGrafter"/>
</dbReference>
<comment type="similarity">
    <text evidence="2">Belongs to the adenosylhomocysteinase family.</text>
</comment>
<dbReference type="InterPro" id="IPR020082">
    <property type="entry name" value="S-Ado-L-homoCys_hydrolase_CS"/>
</dbReference>
<evidence type="ECO:0000256" key="2">
    <source>
        <dbReference type="ARBA" id="ARBA00007122"/>
    </source>
</evidence>
<dbReference type="InterPro" id="IPR036291">
    <property type="entry name" value="NAD(P)-bd_dom_sf"/>
</dbReference>
<dbReference type="NCBIfam" id="NF004005">
    <property type="entry name" value="PRK05476.2-3"/>
    <property type="match status" value="1"/>
</dbReference>
<dbReference type="PANTHER" id="PTHR23420">
    <property type="entry name" value="ADENOSYLHOMOCYSTEINASE"/>
    <property type="match status" value="1"/>
</dbReference>
<comment type="cofactor">
    <cofactor evidence="1">
        <name>NAD(+)</name>
        <dbReference type="ChEBI" id="CHEBI:57540"/>
    </cofactor>
</comment>
<dbReference type="NCBIfam" id="TIGR00936">
    <property type="entry name" value="ahcY"/>
    <property type="match status" value="1"/>
</dbReference>
<dbReference type="InterPro" id="IPR000043">
    <property type="entry name" value="Adenosylhomocysteinase-like"/>
</dbReference>
<organism evidence="6">
    <name type="scientific">marine metagenome</name>
    <dbReference type="NCBI Taxonomy" id="408172"/>
    <lineage>
        <taxon>unclassified sequences</taxon>
        <taxon>metagenomes</taxon>
        <taxon>ecological metagenomes</taxon>
    </lineage>
</organism>
<dbReference type="InterPro" id="IPR042172">
    <property type="entry name" value="Adenosylhomocyst_ase-like_sf"/>
</dbReference>
<dbReference type="Pfam" id="PF05221">
    <property type="entry name" value="AdoHcyase"/>
    <property type="match status" value="2"/>
</dbReference>
<dbReference type="PROSITE" id="PS00739">
    <property type="entry name" value="ADOHCYASE_2"/>
    <property type="match status" value="1"/>
</dbReference>
<dbReference type="InterPro" id="IPR015878">
    <property type="entry name" value="Ado_hCys_hydrolase_NAD-bd"/>
</dbReference>
<gene>
    <name evidence="6" type="ORF">METZ01_LOCUS7095</name>
</gene>
<feature type="non-terminal residue" evidence="6">
    <location>
        <position position="1"/>
    </location>
</feature>
<dbReference type="SUPFAM" id="SSF52283">
    <property type="entry name" value="Formate/glycerate dehydrogenase catalytic domain-like"/>
    <property type="match status" value="1"/>
</dbReference>
<dbReference type="SMART" id="SM00996">
    <property type="entry name" value="AdoHcyase"/>
    <property type="match status" value="1"/>
</dbReference>
<keyword evidence="3" id="KW-0554">One-carbon metabolism</keyword>
<dbReference type="PANTHER" id="PTHR23420:SF0">
    <property type="entry name" value="ADENOSYLHOMOCYSTEINASE"/>
    <property type="match status" value="1"/>
</dbReference>